<reference evidence="2" key="1">
    <citation type="journal article" date="2020" name="bioRxiv">
        <title>A rank-normalized archaeal taxonomy based on genome phylogeny resolves widespread incomplete and uneven classifications.</title>
        <authorList>
            <person name="Rinke C."/>
            <person name="Chuvochina M."/>
            <person name="Mussig A.J."/>
            <person name="Chaumeil P.-A."/>
            <person name="Waite D.W."/>
            <person name="Whitman W.B."/>
            <person name="Parks D.H."/>
            <person name="Hugenholtz P."/>
        </authorList>
    </citation>
    <scope>NUCLEOTIDE SEQUENCE</scope>
    <source>
        <strain evidence="2">UBA8838</strain>
    </source>
</reference>
<dbReference type="Proteomes" id="UP000646844">
    <property type="component" value="Unassembled WGS sequence"/>
</dbReference>
<accession>A0A832TR54</accession>
<dbReference type="InterPro" id="IPR038723">
    <property type="entry name" value="ArnR1-like_HTH"/>
</dbReference>
<comment type="caution">
    <text evidence="2">The sequence shown here is derived from an EMBL/GenBank/DDBJ whole genome shotgun (WGS) entry which is preliminary data.</text>
</comment>
<dbReference type="SUPFAM" id="SSF46785">
    <property type="entry name" value="Winged helix' DNA-binding domain"/>
    <property type="match status" value="1"/>
</dbReference>
<proteinExistence type="predicted"/>
<gene>
    <name evidence="2" type="ORF">HA332_06200</name>
</gene>
<dbReference type="GeneID" id="1458954"/>
<dbReference type="InterPro" id="IPR036388">
    <property type="entry name" value="WH-like_DNA-bd_sf"/>
</dbReference>
<dbReference type="AlphaFoldDB" id="A0A832TR54"/>
<organism evidence="2 3">
    <name type="scientific">Sulfurisphaera tokodaii</name>
    <dbReference type="NCBI Taxonomy" id="111955"/>
    <lineage>
        <taxon>Archaea</taxon>
        <taxon>Thermoproteota</taxon>
        <taxon>Thermoprotei</taxon>
        <taxon>Sulfolobales</taxon>
        <taxon>Sulfolobaceae</taxon>
        <taxon>Sulfurisphaera</taxon>
    </lineage>
</organism>
<feature type="domain" description="ArnR1-like winged helix-turn-helix" evidence="1">
    <location>
        <begin position="4"/>
        <end position="79"/>
    </location>
</feature>
<dbReference type="Pfam" id="PF14947">
    <property type="entry name" value="HTH_45"/>
    <property type="match status" value="1"/>
</dbReference>
<protein>
    <submittedName>
        <fullName evidence="2">Transcriptional regulator</fullName>
    </submittedName>
</protein>
<evidence type="ECO:0000313" key="2">
    <source>
        <dbReference type="EMBL" id="HII73963.1"/>
    </source>
</evidence>
<dbReference type="OMA" id="MLANFRE"/>
<dbReference type="InterPro" id="IPR036390">
    <property type="entry name" value="WH_DNA-bd_sf"/>
</dbReference>
<evidence type="ECO:0000259" key="1">
    <source>
        <dbReference type="Pfam" id="PF14947"/>
    </source>
</evidence>
<dbReference type="RefSeq" id="WP_010978982.1">
    <property type="nucleotide sequence ID" value="NZ_BAABQO010000004.1"/>
</dbReference>
<name>A0A832TR54_9CREN</name>
<sequence length="94" mass="10869">MRSKRDKFDIVADILENIKDGRNSKSALMKNANLSFSILKKYIDYLEKNGYVEEKDGSYVITDKGLALLDRLNKVRNLEFQLAELINELSKELL</sequence>
<evidence type="ECO:0000313" key="3">
    <source>
        <dbReference type="Proteomes" id="UP000646844"/>
    </source>
</evidence>
<dbReference type="EMBL" id="DUJO01000025">
    <property type="protein sequence ID" value="HII73963.1"/>
    <property type="molecule type" value="Genomic_DNA"/>
</dbReference>
<dbReference type="Gene3D" id="1.10.10.10">
    <property type="entry name" value="Winged helix-like DNA-binding domain superfamily/Winged helix DNA-binding domain"/>
    <property type="match status" value="1"/>
</dbReference>